<feature type="compositionally biased region" description="Basic and acidic residues" evidence="1">
    <location>
        <begin position="550"/>
        <end position="560"/>
    </location>
</feature>
<accession>A0AAF6AYJ5</accession>
<feature type="region of interest" description="Disordered" evidence="1">
    <location>
        <begin position="520"/>
        <end position="571"/>
    </location>
</feature>
<evidence type="ECO:0000256" key="1">
    <source>
        <dbReference type="SAM" id="MobiDB-lite"/>
    </source>
</evidence>
<gene>
    <name evidence="2" type="ORF">Mp_3g07980</name>
</gene>
<dbReference type="EMBL" id="AP019868">
    <property type="protein sequence ID" value="BBN04829.1"/>
    <property type="molecule type" value="Genomic_DNA"/>
</dbReference>
<evidence type="ECO:0000313" key="2">
    <source>
        <dbReference type="EMBL" id="BBN04829.1"/>
    </source>
</evidence>
<sequence length="571" mass="63727">MSSASSHEGHEERGEGLCWTRRLRERGKKRVLEFCAEVEVEAFAPDVRVVKHKVDKGDEALESIPEHISDELDKLFVKSWSRKHRRNFRARARFQSLTKQETQAGTTQDPGGIGVDHLQSSPKEALREAKMADPTVNKSREILEAEVPLVNGWYVVLNEHDSSSIELSTSKSSDGKSIARSVQDSLAFGGRSEDRVQADIPSVPPESSHFEAVHVESDEQIHLVLHLCIESNREQSADLNPITSTSASFPVERVHSLRMEPLSGVLKSACSVSPRAQAPSFACCELGVVTSTSAKARDSVVSKPLSKASENMLGSTEEPTSQEIVGLIVTDVEEDRGCNDSAEELVHGASRDFPENVLIQVVDRETSERMTDEDVEVHEIAACKEVDREMMVDGRKDSVCTKIDKQIVIEVGELNLSYQVNKETVQVVQESLTFREVGKQKVVEVRDFGHESNRKGELEGQERLVHDDIAREKIPDFQGHSHSLCTEVKPHEVNEREVCKKIAEEQVFELRQRTGCCENTATDADSEDRTSSAFADPFTTLEDEQTQSSADDKQRFEGQRGHLPNFEDLDR</sequence>
<reference evidence="3" key="1">
    <citation type="journal article" date="2020" name="Curr. Biol.">
        <title>Chromatin organization in early land plants reveals an ancestral association between H3K27me3, transposons, and constitutive heterochromatin.</title>
        <authorList>
            <person name="Montgomery S.A."/>
            <person name="Tanizawa Y."/>
            <person name="Galik B."/>
            <person name="Wang N."/>
            <person name="Ito T."/>
            <person name="Mochizuki T."/>
            <person name="Akimcheva S."/>
            <person name="Bowman J.L."/>
            <person name="Cognat V."/>
            <person name="Marechal-Drouard L."/>
            <person name="Ekker H."/>
            <person name="Hong S.F."/>
            <person name="Kohchi T."/>
            <person name="Lin S.S."/>
            <person name="Liu L.D."/>
            <person name="Nakamura Y."/>
            <person name="Valeeva L.R."/>
            <person name="Shakirov E.V."/>
            <person name="Shippen D.E."/>
            <person name="Wei W.L."/>
            <person name="Yagura M."/>
            <person name="Yamaoka S."/>
            <person name="Yamato K.T."/>
            <person name="Liu C."/>
            <person name="Berger F."/>
        </authorList>
    </citation>
    <scope>NUCLEOTIDE SEQUENCE [LARGE SCALE GENOMIC DNA]</scope>
    <source>
        <strain evidence="3">Tak-1</strain>
    </source>
</reference>
<name>A0AAF6AYJ5_MARPO</name>
<organism evidence="2 3">
    <name type="scientific">Marchantia polymorpha subsp. ruderalis</name>
    <dbReference type="NCBI Taxonomy" id="1480154"/>
    <lineage>
        <taxon>Eukaryota</taxon>
        <taxon>Viridiplantae</taxon>
        <taxon>Streptophyta</taxon>
        <taxon>Embryophyta</taxon>
        <taxon>Marchantiophyta</taxon>
        <taxon>Marchantiopsida</taxon>
        <taxon>Marchantiidae</taxon>
        <taxon>Marchantiales</taxon>
        <taxon>Marchantiaceae</taxon>
        <taxon>Marchantia</taxon>
    </lineage>
</organism>
<dbReference type="Proteomes" id="UP001162541">
    <property type="component" value="Chromosome 3"/>
</dbReference>
<evidence type="ECO:0000313" key="3">
    <source>
        <dbReference type="Proteomes" id="UP001162541"/>
    </source>
</evidence>
<proteinExistence type="predicted"/>
<protein>
    <submittedName>
        <fullName evidence="2">Uncharacterized protein</fullName>
    </submittedName>
</protein>
<dbReference type="AlphaFoldDB" id="A0AAF6AYJ5"/>